<dbReference type="EMBL" id="RWGY01000947">
    <property type="protein sequence ID" value="TVT97752.1"/>
    <property type="molecule type" value="Genomic_DNA"/>
</dbReference>
<feature type="non-terminal residue" evidence="1">
    <location>
        <position position="159"/>
    </location>
</feature>
<accession>A0A5J9SFT0</accession>
<comment type="caution">
    <text evidence="1">The sequence shown here is derived from an EMBL/GenBank/DDBJ whole genome shotgun (WGS) entry which is preliminary data.</text>
</comment>
<feature type="non-terminal residue" evidence="1">
    <location>
        <position position="1"/>
    </location>
</feature>
<keyword evidence="2" id="KW-1185">Reference proteome</keyword>
<evidence type="ECO:0000313" key="2">
    <source>
        <dbReference type="Proteomes" id="UP000324897"/>
    </source>
</evidence>
<gene>
    <name evidence="1" type="ORF">EJB05_56986</name>
</gene>
<protein>
    <submittedName>
        <fullName evidence="1">Uncharacterized protein</fullName>
    </submittedName>
</protein>
<dbReference type="Proteomes" id="UP000324897">
    <property type="component" value="Unassembled WGS sequence"/>
</dbReference>
<evidence type="ECO:0000313" key="1">
    <source>
        <dbReference type="EMBL" id="TVT97752.1"/>
    </source>
</evidence>
<organism evidence="1 2">
    <name type="scientific">Eragrostis curvula</name>
    <name type="common">weeping love grass</name>
    <dbReference type="NCBI Taxonomy" id="38414"/>
    <lineage>
        <taxon>Eukaryota</taxon>
        <taxon>Viridiplantae</taxon>
        <taxon>Streptophyta</taxon>
        <taxon>Embryophyta</taxon>
        <taxon>Tracheophyta</taxon>
        <taxon>Spermatophyta</taxon>
        <taxon>Magnoliopsida</taxon>
        <taxon>Liliopsida</taxon>
        <taxon>Poales</taxon>
        <taxon>Poaceae</taxon>
        <taxon>PACMAD clade</taxon>
        <taxon>Chloridoideae</taxon>
        <taxon>Eragrostideae</taxon>
        <taxon>Eragrostidinae</taxon>
        <taxon>Eragrostis</taxon>
    </lineage>
</organism>
<sequence length="159" mass="17725">LRLPCSLVALGENSIAAVYGRSLPICTPSRRAAVELADPSFGTAGHLKLAEPIAVRLSSRRIRDLEIREPWQDGMFGLVPSCTRARFVLVPAIGSKDLFMEHTKEEKRSTMTTTSIRTLRTRLALPRTTPVEMEDTLRLCAARCMYFSFRPTGPYVSNI</sequence>
<dbReference type="AlphaFoldDB" id="A0A5J9SFT0"/>
<reference evidence="1 2" key="1">
    <citation type="journal article" date="2019" name="Sci. Rep.">
        <title>A high-quality genome of Eragrostis curvula grass provides insights into Poaceae evolution and supports new strategies to enhance forage quality.</title>
        <authorList>
            <person name="Carballo J."/>
            <person name="Santos B.A.C.M."/>
            <person name="Zappacosta D."/>
            <person name="Garbus I."/>
            <person name="Selva J.P."/>
            <person name="Gallo C.A."/>
            <person name="Diaz A."/>
            <person name="Albertini E."/>
            <person name="Caccamo M."/>
            <person name="Echenique V."/>
        </authorList>
    </citation>
    <scope>NUCLEOTIDE SEQUENCE [LARGE SCALE GENOMIC DNA]</scope>
    <source>
        <strain evidence="2">cv. Victoria</strain>
        <tissue evidence="1">Leaf</tissue>
    </source>
</reference>
<name>A0A5J9SFT0_9POAL</name>
<proteinExistence type="predicted"/>
<dbReference type="Gramene" id="TVT97752">
    <property type="protein sequence ID" value="TVT97752"/>
    <property type="gene ID" value="EJB05_56986"/>
</dbReference>